<name>A0A316D871_9BACL</name>
<dbReference type="EMBL" id="QGGL01000011">
    <property type="protein sequence ID" value="PWK11347.1"/>
    <property type="molecule type" value="Genomic_DNA"/>
</dbReference>
<comment type="caution">
    <text evidence="1">The sequence shown here is derived from an EMBL/GenBank/DDBJ whole genome shotgun (WGS) entry which is preliminary data.</text>
</comment>
<evidence type="ECO:0000313" key="1">
    <source>
        <dbReference type="EMBL" id="PWK11347.1"/>
    </source>
</evidence>
<dbReference type="OrthoDB" id="2381367at2"/>
<dbReference type="AlphaFoldDB" id="A0A316D871"/>
<sequence length="141" mass="16254">MPFHIGLLGKYDKRYYEMYKHPTRADLKQLAEQTEYPHKCRLLLTEEGELYAFNIELLHHLASAELDEEGLSILCFFDDNRLEAADVGNLEHTDICRAIQQAADAFRRLGLGDETEVRVILNQGIWGDKSLTFREVVAGNW</sequence>
<reference evidence="1 2" key="1">
    <citation type="submission" date="2018-05" db="EMBL/GenBank/DDBJ databases">
        <title>Genomic Encyclopedia of Type Strains, Phase IV (KMG-IV): sequencing the most valuable type-strain genomes for metagenomic binning, comparative biology and taxonomic classification.</title>
        <authorList>
            <person name="Goeker M."/>
        </authorList>
    </citation>
    <scope>NUCLEOTIDE SEQUENCE [LARGE SCALE GENOMIC DNA]</scope>
    <source>
        <strain evidence="1 2">DSM 18773</strain>
    </source>
</reference>
<evidence type="ECO:0000313" key="2">
    <source>
        <dbReference type="Proteomes" id="UP000245634"/>
    </source>
</evidence>
<dbReference type="Proteomes" id="UP000245634">
    <property type="component" value="Unassembled WGS sequence"/>
</dbReference>
<keyword evidence="2" id="KW-1185">Reference proteome</keyword>
<dbReference type="RefSeq" id="WP_109689903.1">
    <property type="nucleotide sequence ID" value="NZ_QGGL01000011.1"/>
</dbReference>
<gene>
    <name evidence="1" type="ORF">C7459_111143</name>
</gene>
<protein>
    <submittedName>
        <fullName evidence="1">Uncharacterized protein</fullName>
    </submittedName>
</protein>
<accession>A0A316D871</accession>
<proteinExistence type="predicted"/>
<organism evidence="1 2">
    <name type="scientific">Tumebacillus permanentifrigoris</name>
    <dbReference type="NCBI Taxonomy" id="378543"/>
    <lineage>
        <taxon>Bacteria</taxon>
        <taxon>Bacillati</taxon>
        <taxon>Bacillota</taxon>
        <taxon>Bacilli</taxon>
        <taxon>Bacillales</taxon>
        <taxon>Alicyclobacillaceae</taxon>
        <taxon>Tumebacillus</taxon>
    </lineage>
</organism>